<name>A0A6L7F3C7_9ACTN</name>
<dbReference type="InterPro" id="IPR051599">
    <property type="entry name" value="Cell_Envelope_Assoc"/>
</dbReference>
<accession>A0A6L7F3C7</accession>
<dbReference type="Gene3D" id="3.40.50.620">
    <property type="entry name" value="HUPs"/>
    <property type="match status" value="1"/>
</dbReference>
<protein>
    <recommendedName>
        <fullName evidence="1">DUF218 domain-containing protein</fullName>
    </recommendedName>
</protein>
<gene>
    <name evidence="2" type="ORF">GRQ65_19535</name>
</gene>
<dbReference type="PANTHER" id="PTHR30336:SF20">
    <property type="entry name" value="DUF218 DOMAIN-CONTAINING PROTEIN"/>
    <property type="match status" value="1"/>
</dbReference>
<dbReference type="Proteomes" id="UP000473325">
    <property type="component" value="Unassembled WGS sequence"/>
</dbReference>
<dbReference type="GO" id="GO:0005886">
    <property type="term" value="C:plasma membrane"/>
    <property type="evidence" value="ECO:0007669"/>
    <property type="project" value="TreeGrafter"/>
</dbReference>
<dbReference type="InterPro" id="IPR014729">
    <property type="entry name" value="Rossmann-like_a/b/a_fold"/>
</dbReference>
<dbReference type="EMBL" id="WUEK01000014">
    <property type="protein sequence ID" value="MXG91738.1"/>
    <property type="molecule type" value="Genomic_DNA"/>
</dbReference>
<dbReference type="PANTHER" id="PTHR30336">
    <property type="entry name" value="INNER MEMBRANE PROTEIN, PROBABLE PERMEASE"/>
    <property type="match status" value="1"/>
</dbReference>
<organism evidence="2 3">
    <name type="scientific">Nocardioides flavescens</name>
    <dbReference type="NCBI Taxonomy" id="2691959"/>
    <lineage>
        <taxon>Bacteria</taxon>
        <taxon>Bacillati</taxon>
        <taxon>Actinomycetota</taxon>
        <taxon>Actinomycetes</taxon>
        <taxon>Propionibacteriales</taxon>
        <taxon>Nocardioidaceae</taxon>
        <taxon>Nocardioides</taxon>
    </lineage>
</organism>
<dbReference type="RefSeq" id="WP_160879661.1">
    <property type="nucleotide sequence ID" value="NZ_WUEK01000014.1"/>
</dbReference>
<keyword evidence="3" id="KW-1185">Reference proteome</keyword>
<evidence type="ECO:0000259" key="1">
    <source>
        <dbReference type="Pfam" id="PF02698"/>
    </source>
</evidence>
<dbReference type="InterPro" id="IPR003848">
    <property type="entry name" value="DUF218"/>
</dbReference>
<dbReference type="CDD" id="cd06259">
    <property type="entry name" value="YdcF-like"/>
    <property type="match status" value="1"/>
</dbReference>
<comment type="caution">
    <text evidence="2">The sequence shown here is derived from an EMBL/GenBank/DDBJ whole genome shotgun (WGS) entry which is preliminary data.</text>
</comment>
<proteinExistence type="predicted"/>
<sequence>MTSDEHHLDTIAAWLALEDPEPDHVDLLLLFGGSLPTAWDGVVEAVGRGSVGRLMVVGGRGHTTDVLQSIVGGRDDEAEADMVARHLARRGVTDVLLERESTNCGENVARAKAVAEEHGLSPRTVGLVQDPTMQRRMDAVFRLVWPEARAVNRPGPDGRDTWPRERWVQLVVGEVPRLRDDAGGYGPRGAGFLAHVDVPAEVEAAHAALLRSHPDWGRPARS</sequence>
<evidence type="ECO:0000313" key="2">
    <source>
        <dbReference type="EMBL" id="MXG91738.1"/>
    </source>
</evidence>
<reference evidence="2 3" key="1">
    <citation type="submission" date="2019-12" db="EMBL/GenBank/DDBJ databases">
        <authorList>
            <person name="Kun Z."/>
        </authorList>
    </citation>
    <scope>NUCLEOTIDE SEQUENCE [LARGE SCALE GENOMIC DNA]</scope>
    <source>
        <strain evidence="2 3">YIM 123512</strain>
    </source>
</reference>
<feature type="domain" description="DUF218" evidence="1">
    <location>
        <begin position="49"/>
        <end position="144"/>
    </location>
</feature>
<evidence type="ECO:0000313" key="3">
    <source>
        <dbReference type="Proteomes" id="UP000473325"/>
    </source>
</evidence>
<dbReference type="Pfam" id="PF02698">
    <property type="entry name" value="DUF218"/>
    <property type="match status" value="1"/>
</dbReference>
<dbReference type="AlphaFoldDB" id="A0A6L7F3C7"/>